<comment type="caution">
    <text evidence="7">The sequence shown here is derived from an EMBL/GenBank/DDBJ whole genome shotgun (WGS) entry which is preliminary data.</text>
</comment>
<evidence type="ECO:0000256" key="1">
    <source>
        <dbReference type="ARBA" id="ARBA00004496"/>
    </source>
</evidence>
<reference evidence="7 8" key="1">
    <citation type="journal article" date="2017" name="PLoS Biol.">
        <title>The sea cucumber genome provides insights into morphological evolution and visceral regeneration.</title>
        <authorList>
            <person name="Zhang X."/>
            <person name="Sun L."/>
            <person name="Yuan J."/>
            <person name="Sun Y."/>
            <person name="Gao Y."/>
            <person name="Zhang L."/>
            <person name="Li S."/>
            <person name="Dai H."/>
            <person name="Hamel J.F."/>
            <person name="Liu C."/>
            <person name="Yu Y."/>
            <person name="Liu S."/>
            <person name="Lin W."/>
            <person name="Guo K."/>
            <person name="Jin S."/>
            <person name="Xu P."/>
            <person name="Storey K.B."/>
            <person name="Huan P."/>
            <person name="Zhang T."/>
            <person name="Zhou Y."/>
            <person name="Zhang J."/>
            <person name="Lin C."/>
            <person name="Li X."/>
            <person name="Xing L."/>
            <person name="Huo D."/>
            <person name="Sun M."/>
            <person name="Wang L."/>
            <person name="Mercier A."/>
            <person name="Li F."/>
            <person name="Yang H."/>
            <person name="Xiang J."/>
        </authorList>
    </citation>
    <scope>NUCLEOTIDE SEQUENCE [LARGE SCALE GENOMIC DNA]</scope>
    <source>
        <strain evidence="7">Shaxun</strain>
        <tissue evidence="7">Muscle</tissue>
    </source>
</reference>
<feature type="coiled-coil region" evidence="4">
    <location>
        <begin position="217"/>
        <end position="364"/>
    </location>
</feature>
<evidence type="ECO:0000259" key="6">
    <source>
        <dbReference type="Pfam" id="PF17045"/>
    </source>
</evidence>
<feature type="compositionally biased region" description="Polar residues" evidence="5">
    <location>
        <begin position="618"/>
        <end position="633"/>
    </location>
</feature>
<feature type="domain" description="CEP63/Deup1 N-terminal" evidence="6">
    <location>
        <begin position="1"/>
        <end position="266"/>
    </location>
</feature>
<dbReference type="Proteomes" id="UP000230750">
    <property type="component" value="Unassembled WGS sequence"/>
</dbReference>
<feature type="compositionally biased region" description="Polar residues" evidence="5">
    <location>
        <begin position="527"/>
        <end position="539"/>
    </location>
</feature>
<dbReference type="InterPro" id="IPR031470">
    <property type="entry name" value="CEP63/Deup1_N"/>
</dbReference>
<evidence type="ECO:0000256" key="5">
    <source>
        <dbReference type="SAM" id="MobiDB-lite"/>
    </source>
</evidence>
<dbReference type="STRING" id="307972.A0A2G8LBW1"/>
<comment type="subcellular location">
    <subcellularLocation>
        <location evidence="1">Cytoplasm</location>
    </subcellularLocation>
</comment>
<evidence type="ECO:0000256" key="2">
    <source>
        <dbReference type="ARBA" id="ARBA00022490"/>
    </source>
</evidence>
<sequence length="658" mass="76617">MRQIDIMVNNKKKEWEIELQATRLRLQASEKEEMNVKMELRDKSQEVNQLHHQLEGMERAQRELVSQYEEQVSKLRMELLMIQKNYSKLQNHQSKENRAERKSKDHSTAELLKIQSELVSKEQQIQDLRICCNKLEEEKKFCGQEVEATEGQNRILQEKCDALQVQSEVLYLSHRAPVYELPGAIGEEETNVGTDRPQLQIKTGTFRGPTSEGTRHLGQQECYIQRMEDLLEEANKKNKTMEKERQSLEGGLVAAEAQINALRKEAAGHRQEAENRDHSLTIAQEEVVRLRHTASQLKSGLMDKEQLIRSLEERGSQKQQRINDAQRKRVAELETEIERFSQSEKRWKEETNILENRLEDATVKNSRLLLELSKREEDLRKMDGRNEVHETQKVQDIQQHHEKVTQEMERRINQMTSDLQEKNQTLACLSRKLSSQEKMLQSELHQKGILEKDIALADMQLKTIEERNRSLRDDRRESLQLKQLEKDLRELQKLYEESKTQNNTLEYENTNLRSQLVDITERFARFPNTQDQNASPSSEQSRESLHKNRDSSHQSRDPQSRDPQSRDTQSRDPQSRDPQSRDPQSREPQNRDPQHQNRDSSTSNPTSPWTSKSPSGSQLSGQIPGSKEQSMTEGSIRSSSSAATIAIPRNHKKRGHLV</sequence>
<feature type="compositionally biased region" description="Basic and acidic residues" evidence="5">
    <location>
        <begin position="540"/>
        <end position="598"/>
    </location>
</feature>
<organism evidence="7 8">
    <name type="scientific">Stichopus japonicus</name>
    <name type="common">Sea cucumber</name>
    <dbReference type="NCBI Taxonomy" id="307972"/>
    <lineage>
        <taxon>Eukaryota</taxon>
        <taxon>Metazoa</taxon>
        <taxon>Echinodermata</taxon>
        <taxon>Eleutherozoa</taxon>
        <taxon>Echinozoa</taxon>
        <taxon>Holothuroidea</taxon>
        <taxon>Aspidochirotacea</taxon>
        <taxon>Aspidochirotida</taxon>
        <taxon>Stichopodidae</taxon>
        <taxon>Apostichopus</taxon>
    </lineage>
</organism>
<feature type="region of interest" description="Disordered" evidence="5">
    <location>
        <begin position="527"/>
        <end position="658"/>
    </location>
</feature>
<evidence type="ECO:0000256" key="3">
    <source>
        <dbReference type="ARBA" id="ARBA00023054"/>
    </source>
</evidence>
<evidence type="ECO:0000313" key="8">
    <source>
        <dbReference type="Proteomes" id="UP000230750"/>
    </source>
</evidence>
<keyword evidence="2" id="KW-0963">Cytoplasm</keyword>
<dbReference type="EMBL" id="MRZV01000133">
    <property type="protein sequence ID" value="PIK57743.1"/>
    <property type="molecule type" value="Genomic_DNA"/>
</dbReference>
<evidence type="ECO:0000313" key="7">
    <source>
        <dbReference type="EMBL" id="PIK57743.1"/>
    </source>
</evidence>
<dbReference type="GO" id="GO:0005814">
    <property type="term" value="C:centriole"/>
    <property type="evidence" value="ECO:0007669"/>
    <property type="project" value="TreeGrafter"/>
</dbReference>
<feature type="coiled-coil region" evidence="4">
    <location>
        <begin position="405"/>
        <end position="515"/>
    </location>
</feature>
<keyword evidence="3 4" id="KW-0175">Coiled coil</keyword>
<accession>A0A2G8LBW1</accession>
<dbReference type="GO" id="GO:0098535">
    <property type="term" value="P:de novo centriole assembly involved in multi-ciliated epithelial cell differentiation"/>
    <property type="evidence" value="ECO:0007669"/>
    <property type="project" value="TreeGrafter"/>
</dbReference>
<dbReference type="PANTHER" id="PTHR18875">
    <property type="entry name" value="SARCOMA ANTIGEN NY-SAR-24/CYTOSKELETAL PROTEIN SOJO"/>
    <property type="match status" value="1"/>
</dbReference>
<name>A0A2G8LBW1_STIJA</name>
<protein>
    <submittedName>
        <fullName evidence="7">Putative centrosomal protein</fullName>
    </submittedName>
</protein>
<dbReference type="GO" id="GO:0007099">
    <property type="term" value="P:centriole replication"/>
    <property type="evidence" value="ECO:0007669"/>
    <property type="project" value="TreeGrafter"/>
</dbReference>
<feature type="compositionally biased region" description="Low complexity" evidence="5">
    <location>
        <begin position="600"/>
        <end position="617"/>
    </location>
</feature>
<dbReference type="OrthoDB" id="10007333at2759"/>
<evidence type="ECO:0000256" key="4">
    <source>
        <dbReference type="SAM" id="Coils"/>
    </source>
</evidence>
<gene>
    <name evidence="7" type="ORF">BSL78_05351</name>
</gene>
<dbReference type="Pfam" id="PF17045">
    <property type="entry name" value="CEP63"/>
    <property type="match status" value="1"/>
</dbReference>
<proteinExistence type="predicted"/>
<dbReference type="GO" id="GO:0005737">
    <property type="term" value="C:cytoplasm"/>
    <property type="evidence" value="ECO:0007669"/>
    <property type="project" value="UniProtKB-SubCell"/>
</dbReference>
<keyword evidence="8" id="KW-1185">Reference proteome</keyword>
<feature type="compositionally biased region" description="Low complexity" evidence="5">
    <location>
        <begin position="635"/>
        <end position="647"/>
    </location>
</feature>
<feature type="coiled-coil region" evidence="4">
    <location>
        <begin position="118"/>
        <end position="166"/>
    </location>
</feature>
<dbReference type="PANTHER" id="PTHR18875:SF3">
    <property type="entry name" value="CENTROSOMAL PROTEIN OF 63 KDA"/>
    <property type="match status" value="1"/>
</dbReference>
<dbReference type="AlphaFoldDB" id="A0A2G8LBW1"/>
<feature type="coiled-coil region" evidence="4">
    <location>
        <begin position="12"/>
        <end position="85"/>
    </location>
</feature>
<feature type="compositionally biased region" description="Basic residues" evidence="5">
    <location>
        <begin position="649"/>
        <end position="658"/>
    </location>
</feature>